<reference evidence="1" key="2">
    <citation type="submission" date="2020-11" db="EMBL/GenBank/DDBJ databases">
        <authorList>
            <person name="McCartney M.A."/>
            <person name="Auch B."/>
            <person name="Kono T."/>
            <person name="Mallez S."/>
            <person name="Becker A."/>
            <person name="Gohl D.M."/>
            <person name="Silverstein K.A.T."/>
            <person name="Koren S."/>
            <person name="Bechman K.B."/>
            <person name="Herman A."/>
            <person name="Abrahante J.E."/>
            <person name="Garbe J."/>
        </authorList>
    </citation>
    <scope>NUCLEOTIDE SEQUENCE</scope>
    <source>
        <strain evidence="1">Duluth1</strain>
        <tissue evidence="1">Whole animal</tissue>
    </source>
</reference>
<dbReference type="AlphaFoldDB" id="A0A9D4MSG5"/>
<gene>
    <name evidence="1" type="ORF">DPMN_005321</name>
</gene>
<organism evidence="1 2">
    <name type="scientific">Dreissena polymorpha</name>
    <name type="common">Zebra mussel</name>
    <name type="synonym">Mytilus polymorpha</name>
    <dbReference type="NCBI Taxonomy" id="45954"/>
    <lineage>
        <taxon>Eukaryota</taxon>
        <taxon>Metazoa</taxon>
        <taxon>Spiralia</taxon>
        <taxon>Lophotrochozoa</taxon>
        <taxon>Mollusca</taxon>
        <taxon>Bivalvia</taxon>
        <taxon>Autobranchia</taxon>
        <taxon>Heteroconchia</taxon>
        <taxon>Euheterodonta</taxon>
        <taxon>Imparidentia</taxon>
        <taxon>Neoheterodontei</taxon>
        <taxon>Myida</taxon>
        <taxon>Dreissenoidea</taxon>
        <taxon>Dreissenidae</taxon>
        <taxon>Dreissena</taxon>
    </lineage>
</organism>
<proteinExistence type="predicted"/>
<reference evidence="1" key="1">
    <citation type="journal article" date="2019" name="bioRxiv">
        <title>The Genome of the Zebra Mussel, Dreissena polymorpha: A Resource for Invasive Species Research.</title>
        <authorList>
            <person name="McCartney M.A."/>
            <person name="Auch B."/>
            <person name="Kono T."/>
            <person name="Mallez S."/>
            <person name="Zhang Y."/>
            <person name="Obille A."/>
            <person name="Becker A."/>
            <person name="Abrahante J.E."/>
            <person name="Garbe J."/>
            <person name="Badalamenti J.P."/>
            <person name="Herman A."/>
            <person name="Mangelson H."/>
            <person name="Liachko I."/>
            <person name="Sullivan S."/>
            <person name="Sone E.D."/>
            <person name="Koren S."/>
            <person name="Silverstein K.A.T."/>
            <person name="Beckman K.B."/>
            <person name="Gohl D.M."/>
        </authorList>
    </citation>
    <scope>NUCLEOTIDE SEQUENCE</scope>
    <source>
        <strain evidence="1">Duluth1</strain>
        <tissue evidence="1">Whole animal</tissue>
    </source>
</reference>
<protein>
    <submittedName>
        <fullName evidence="1">Uncharacterized protein</fullName>
    </submittedName>
</protein>
<sequence length="57" mass="6547">MADQIIEGGRIIAYRFEWVFGMWSAWFVPGLNDLDIRFNINAATCAVPVKAKSLRRM</sequence>
<accession>A0A9D4MSG5</accession>
<name>A0A9D4MSG5_DREPO</name>
<keyword evidence="2" id="KW-1185">Reference proteome</keyword>
<comment type="caution">
    <text evidence="1">The sequence shown here is derived from an EMBL/GenBank/DDBJ whole genome shotgun (WGS) entry which is preliminary data.</text>
</comment>
<dbReference type="EMBL" id="JAIWYP010000001">
    <property type="protein sequence ID" value="KAH3881395.1"/>
    <property type="molecule type" value="Genomic_DNA"/>
</dbReference>
<dbReference type="Proteomes" id="UP000828390">
    <property type="component" value="Unassembled WGS sequence"/>
</dbReference>
<evidence type="ECO:0000313" key="2">
    <source>
        <dbReference type="Proteomes" id="UP000828390"/>
    </source>
</evidence>
<evidence type="ECO:0000313" key="1">
    <source>
        <dbReference type="EMBL" id="KAH3881395.1"/>
    </source>
</evidence>